<dbReference type="AlphaFoldDB" id="A0AAE1TM68"/>
<feature type="compositionally biased region" description="Polar residues" evidence="1">
    <location>
        <begin position="422"/>
        <end position="435"/>
    </location>
</feature>
<dbReference type="EMBL" id="JAWZYT010005485">
    <property type="protein sequence ID" value="KAK4290417.1"/>
    <property type="molecule type" value="Genomic_DNA"/>
</dbReference>
<dbReference type="Proteomes" id="UP001292094">
    <property type="component" value="Unassembled WGS sequence"/>
</dbReference>
<feature type="domain" description="Chitin-binding type-4" evidence="2">
    <location>
        <begin position="14"/>
        <end position="179"/>
    </location>
</feature>
<feature type="region of interest" description="Disordered" evidence="1">
    <location>
        <begin position="378"/>
        <end position="441"/>
    </location>
</feature>
<name>A0AAE1TM68_9EUCA</name>
<evidence type="ECO:0000313" key="4">
    <source>
        <dbReference type="Proteomes" id="UP001292094"/>
    </source>
</evidence>
<comment type="caution">
    <text evidence="3">The sequence shown here is derived from an EMBL/GenBank/DDBJ whole genome shotgun (WGS) entry which is preliminary data.</text>
</comment>
<feature type="region of interest" description="Disordered" evidence="1">
    <location>
        <begin position="229"/>
        <end position="262"/>
    </location>
</feature>
<feature type="compositionally biased region" description="Low complexity" evidence="1">
    <location>
        <begin position="323"/>
        <end position="332"/>
    </location>
</feature>
<proteinExistence type="predicted"/>
<keyword evidence="4" id="KW-1185">Reference proteome</keyword>
<accession>A0AAE1TM68</accession>
<reference evidence="3" key="1">
    <citation type="submission" date="2023-11" db="EMBL/GenBank/DDBJ databases">
        <title>Genome assemblies of two species of porcelain crab, Petrolisthes cinctipes and Petrolisthes manimaculis (Anomura: Porcellanidae).</title>
        <authorList>
            <person name="Angst P."/>
        </authorList>
    </citation>
    <scope>NUCLEOTIDE SEQUENCE</scope>
    <source>
        <strain evidence="3">PB745_02</strain>
        <tissue evidence="3">Gill</tissue>
    </source>
</reference>
<evidence type="ECO:0000313" key="3">
    <source>
        <dbReference type="EMBL" id="KAK4290417.1"/>
    </source>
</evidence>
<sequence length="482" mass="53760">MWRLGFDTPVHYNDHQLYCGGFSRQWVQNKGRCGECGDAWDLPRPRPQEAGGHWGTGLLSRVYQRGQVLTATIHLTANHLGWFEFRLCATNDPLRYAKQRCLNKHVLDLVDHPGTRYQIEHGNTGLFRVRLHLPPDLTCSHCVIQWHYTTGNHWGRCRGVSEGRNGCGPQEVFRGCSDIAIYNPGDSHLLLYHNLTTPPDLTNLLHLPDEPWPPPDHHQDNEQSLEGHMSDLVDPLDDDDDDDDDDMKFIPQRLLPTDPPNNNHLITIETEGSQSHLSSNPTLAFLNNLLSAERGRVLASRTPNSLSRTQALISQSQVKEQQNSVNNVPSSSGRKYVSSDAFRGILQDNRVRQVSAPTAFLTQDISDSPLVLTPQTLGVTPSPLGPPQVLPFPRRSQQPSRTPGGLRSVNSFGSSVAFRPTQEVNQGTTRVNQETSSKEEEAEVARLESELGSDRLRLLQRALTLATSASQGDHPPIVLILM</sequence>
<feature type="region of interest" description="Disordered" evidence="1">
    <location>
        <begin position="314"/>
        <end position="333"/>
    </location>
</feature>
<dbReference type="InterPro" id="IPR004302">
    <property type="entry name" value="Cellulose/chitin-bd_N"/>
</dbReference>
<organism evidence="3 4">
    <name type="scientific">Petrolisthes manimaculis</name>
    <dbReference type="NCBI Taxonomy" id="1843537"/>
    <lineage>
        <taxon>Eukaryota</taxon>
        <taxon>Metazoa</taxon>
        <taxon>Ecdysozoa</taxon>
        <taxon>Arthropoda</taxon>
        <taxon>Crustacea</taxon>
        <taxon>Multicrustacea</taxon>
        <taxon>Malacostraca</taxon>
        <taxon>Eumalacostraca</taxon>
        <taxon>Eucarida</taxon>
        <taxon>Decapoda</taxon>
        <taxon>Pleocyemata</taxon>
        <taxon>Anomura</taxon>
        <taxon>Galatheoidea</taxon>
        <taxon>Porcellanidae</taxon>
        <taxon>Petrolisthes</taxon>
    </lineage>
</organism>
<dbReference type="Pfam" id="PF03067">
    <property type="entry name" value="LPMO_10"/>
    <property type="match status" value="1"/>
</dbReference>
<evidence type="ECO:0000259" key="2">
    <source>
        <dbReference type="Pfam" id="PF03067"/>
    </source>
</evidence>
<gene>
    <name evidence="3" type="ORF">Pmani_036668</name>
</gene>
<evidence type="ECO:0000256" key="1">
    <source>
        <dbReference type="SAM" id="MobiDB-lite"/>
    </source>
</evidence>
<protein>
    <recommendedName>
        <fullName evidence="2">Chitin-binding type-4 domain-containing protein</fullName>
    </recommendedName>
</protein>
<feature type="compositionally biased region" description="Acidic residues" evidence="1">
    <location>
        <begin position="234"/>
        <end position="246"/>
    </location>
</feature>